<accession>A0ABQ9HKS9</accession>
<name>A0ABQ9HKS9_9NEOP</name>
<dbReference type="Proteomes" id="UP001159363">
    <property type="component" value="Chromosome 4"/>
</dbReference>
<proteinExistence type="predicted"/>
<dbReference type="EMBL" id="JARBHB010000005">
    <property type="protein sequence ID" value="KAJ8884543.1"/>
    <property type="molecule type" value="Genomic_DNA"/>
</dbReference>
<keyword evidence="2" id="KW-1185">Reference proteome</keyword>
<reference evidence="1 2" key="1">
    <citation type="submission" date="2023-02" db="EMBL/GenBank/DDBJ databases">
        <title>LHISI_Scaffold_Assembly.</title>
        <authorList>
            <person name="Stuart O.P."/>
            <person name="Cleave R."/>
            <person name="Magrath M.J.L."/>
            <person name="Mikheyev A.S."/>
        </authorList>
    </citation>
    <scope>NUCLEOTIDE SEQUENCE [LARGE SCALE GENOMIC DNA]</scope>
    <source>
        <strain evidence="1">Daus_M_001</strain>
        <tissue evidence="1">Leg muscle</tissue>
    </source>
</reference>
<evidence type="ECO:0000313" key="2">
    <source>
        <dbReference type="Proteomes" id="UP001159363"/>
    </source>
</evidence>
<protein>
    <submittedName>
        <fullName evidence="1">Uncharacterized protein</fullName>
    </submittedName>
</protein>
<gene>
    <name evidence="1" type="ORF">PR048_016400</name>
</gene>
<sequence>MAPSTCDTSVIGLNSPTSRETTAHVAVVVPELAERDCGNRATCCELILANVPAHDALVSSDEAHFHLNGTINMRYFRYWAKLANFTRNHCTCCCLVRHWQFRDGDLLTSIVHGRRPTESCDTQRNGPTLRLNSPSQCVMEHFRTRLNMRIRIAGH</sequence>
<comment type="caution">
    <text evidence="1">The sequence shown here is derived from an EMBL/GenBank/DDBJ whole genome shotgun (WGS) entry which is preliminary data.</text>
</comment>
<evidence type="ECO:0000313" key="1">
    <source>
        <dbReference type="EMBL" id="KAJ8884543.1"/>
    </source>
</evidence>
<organism evidence="1 2">
    <name type="scientific">Dryococelus australis</name>
    <dbReference type="NCBI Taxonomy" id="614101"/>
    <lineage>
        <taxon>Eukaryota</taxon>
        <taxon>Metazoa</taxon>
        <taxon>Ecdysozoa</taxon>
        <taxon>Arthropoda</taxon>
        <taxon>Hexapoda</taxon>
        <taxon>Insecta</taxon>
        <taxon>Pterygota</taxon>
        <taxon>Neoptera</taxon>
        <taxon>Polyneoptera</taxon>
        <taxon>Phasmatodea</taxon>
        <taxon>Verophasmatodea</taxon>
        <taxon>Anareolatae</taxon>
        <taxon>Phasmatidae</taxon>
        <taxon>Eurycanthinae</taxon>
        <taxon>Dryococelus</taxon>
    </lineage>
</organism>